<proteinExistence type="predicted"/>
<dbReference type="InterPro" id="IPR029058">
    <property type="entry name" value="AB_hydrolase_fold"/>
</dbReference>
<reference evidence="1 2" key="1">
    <citation type="submission" date="2016-03" db="EMBL/GenBank/DDBJ databases">
        <authorList>
            <person name="Ploux O."/>
        </authorList>
    </citation>
    <scope>NUCLEOTIDE SEQUENCE [LARGE SCALE GENOMIC DNA]</scope>
    <source>
        <strain evidence="1 2">EC13</strain>
    </source>
</reference>
<organism evidence="1 2">
    <name type="scientific">Bdellovibrio bacteriovorus</name>
    <dbReference type="NCBI Taxonomy" id="959"/>
    <lineage>
        <taxon>Bacteria</taxon>
        <taxon>Pseudomonadati</taxon>
        <taxon>Bdellovibrionota</taxon>
        <taxon>Bdellovibrionia</taxon>
        <taxon>Bdellovibrionales</taxon>
        <taxon>Pseudobdellovibrionaceae</taxon>
        <taxon>Bdellovibrio</taxon>
    </lineage>
</organism>
<comment type="caution">
    <text evidence="1">The sequence shown here is derived from an EMBL/GenBank/DDBJ whole genome shotgun (WGS) entry which is preliminary data.</text>
</comment>
<evidence type="ECO:0000313" key="1">
    <source>
        <dbReference type="EMBL" id="KYG69602.1"/>
    </source>
</evidence>
<dbReference type="AlphaFoldDB" id="A0A162H3S9"/>
<gene>
    <name evidence="1" type="ORF">AZI87_00170</name>
</gene>
<protein>
    <submittedName>
        <fullName evidence="1">PHB depolymerase</fullName>
    </submittedName>
</protein>
<name>A0A162H3S9_BDEBC</name>
<dbReference type="Gene3D" id="3.40.50.1820">
    <property type="entry name" value="alpha/beta hydrolase"/>
    <property type="match status" value="2"/>
</dbReference>
<dbReference type="EMBL" id="LUKD01000001">
    <property type="protein sequence ID" value="KYG69602.1"/>
    <property type="molecule type" value="Genomic_DNA"/>
</dbReference>
<dbReference type="PANTHER" id="PTHR42972:SF8">
    <property type="entry name" value="POLYHYDROXYBUTYRATE DEPOLYMERASE"/>
    <property type="match status" value="1"/>
</dbReference>
<dbReference type="OrthoDB" id="5289292at2"/>
<evidence type="ECO:0000313" key="2">
    <source>
        <dbReference type="Proteomes" id="UP000075799"/>
    </source>
</evidence>
<dbReference type="Proteomes" id="UP000075799">
    <property type="component" value="Unassembled WGS sequence"/>
</dbReference>
<dbReference type="SUPFAM" id="SSF53474">
    <property type="entry name" value="alpha/beta-Hydrolases"/>
    <property type="match status" value="1"/>
</dbReference>
<dbReference type="PANTHER" id="PTHR42972">
    <property type="entry name" value="TOL-PAL SYSTEM PROTEIN TOLB"/>
    <property type="match status" value="1"/>
</dbReference>
<sequence>MLVQLSLAKALQAEPPTPQADSLKAYNIDKSAISVSGVSSGGFMAVQLGVAFSKDFASVASVAGGIYWCAEGDSQKAQTWCMKQPNNIQSEVQVNEVRKLAQTGVVDPVANMQRQKVYIFASPKDAVIHPGNGEKLEEFYRAFIPTSQILVEKSVEAAHGFPTLTAGNPCQMGFLPWLLKCNFDLAGEILKSAYGTLQERGVADVKHLHKFSQKDFGDETTPLYREGWVYVPSNCQQGEKCRLHIALHGCQMNPDFIQDKFATLAGYNDWAETNNIIVLYPQSAKVSKDNPYACWDWFGFTGADYMTKSGKQMQALKKMLQTIAP</sequence>
<accession>A0A162H3S9</accession>